<dbReference type="InterPro" id="IPR036812">
    <property type="entry name" value="NAD(P)_OxRdtase_dom_sf"/>
</dbReference>
<dbReference type="Proteomes" id="UP000006727">
    <property type="component" value="Chromosome 21"/>
</dbReference>
<dbReference type="SUPFAM" id="SSF51430">
    <property type="entry name" value="NAD(P)-linked oxidoreductase"/>
    <property type="match status" value="1"/>
</dbReference>
<dbReference type="CDD" id="cd19145">
    <property type="entry name" value="AKR_AKR13D1"/>
    <property type="match status" value="1"/>
</dbReference>
<feature type="compositionally biased region" description="Polar residues" evidence="2">
    <location>
        <begin position="328"/>
        <end position="341"/>
    </location>
</feature>
<dbReference type="EMBL" id="ABEU02000021">
    <property type="protein sequence ID" value="PNR32328.1"/>
    <property type="molecule type" value="Genomic_DNA"/>
</dbReference>
<feature type="region of interest" description="Disordered" evidence="2">
    <location>
        <begin position="310"/>
        <end position="341"/>
    </location>
</feature>
<sequence>MASQVPRVKLGSQGLEVSQQGLGCMGMSQFYGPPAPEQDMIDLIHHAVERGVTFLDTADMYGPHTNEMLVGKAIKGIRDKVQIATKFANYIDENGNYSIRGDPEYVREACEGSLKRLGVDCIDLYYQHRVDTKVPIEITVGAMAELVKEGKVKYLGLSEASASEIRRAHAVHPITAVQMEWSLWARDIEEDIVPTCRELGISIVSYSPLGRGFFAGFKAQEAKENDFRSYHVRFTGENLEKNERLRQRVVEIAEKKNCSINQLALAWVHHKGKDVVPIPGTTKRKNLDSNIDSLQVSLTDEEIAELEAAVPQEDIAGDRYNPEHAHNTWRNASTPPLSSWK</sequence>
<keyword evidence="1" id="KW-0560">Oxidoreductase</keyword>
<feature type="compositionally biased region" description="Basic and acidic residues" evidence="2">
    <location>
        <begin position="316"/>
        <end position="326"/>
    </location>
</feature>
<dbReference type="PaxDb" id="3218-PP1S228_6V6.1"/>
<dbReference type="RefSeq" id="XP_024359633.1">
    <property type="nucleotide sequence ID" value="XM_024503865.2"/>
</dbReference>
<dbReference type="GO" id="GO:0005737">
    <property type="term" value="C:cytoplasm"/>
    <property type="evidence" value="ECO:0000318"/>
    <property type="project" value="GO_Central"/>
</dbReference>
<dbReference type="eggNOG" id="KOG1575">
    <property type="taxonomic scope" value="Eukaryota"/>
</dbReference>
<organism evidence="4">
    <name type="scientific">Physcomitrium patens</name>
    <name type="common">Spreading-leaved earth moss</name>
    <name type="synonym">Physcomitrella patens</name>
    <dbReference type="NCBI Taxonomy" id="3218"/>
    <lineage>
        <taxon>Eukaryota</taxon>
        <taxon>Viridiplantae</taxon>
        <taxon>Streptophyta</taxon>
        <taxon>Embryophyta</taxon>
        <taxon>Bryophyta</taxon>
        <taxon>Bryophytina</taxon>
        <taxon>Bryopsida</taxon>
        <taxon>Funariidae</taxon>
        <taxon>Funariales</taxon>
        <taxon>Funariaceae</taxon>
        <taxon>Physcomitrium</taxon>
    </lineage>
</organism>
<dbReference type="HOGENOM" id="CLU_023205_2_1_1"/>
<dbReference type="EnsemblPlants" id="Pp3c21_20850V3.1">
    <property type="protein sequence ID" value="Pp3c21_20850V3.1"/>
    <property type="gene ID" value="Pp3c21_20850"/>
</dbReference>
<protein>
    <recommendedName>
        <fullName evidence="3">NADP-dependent oxidoreductase domain-containing protein</fullName>
    </recommendedName>
</protein>
<dbReference type="PANTHER" id="PTHR43625:SF40">
    <property type="entry name" value="ALDO-KETO REDUCTASE YAKC [NADP(+)]"/>
    <property type="match status" value="1"/>
</dbReference>
<dbReference type="PANTHER" id="PTHR43625">
    <property type="entry name" value="AFLATOXIN B1 ALDEHYDE REDUCTASE"/>
    <property type="match status" value="1"/>
</dbReference>
<dbReference type="EnsemblPlants" id="Pp3c21_20850V3.2">
    <property type="protein sequence ID" value="Pp3c21_20850V3.2"/>
    <property type="gene ID" value="Pp3c21_20850"/>
</dbReference>
<dbReference type="InterPro" id="IPR020471">
    <property type="entry name" value="AKR"/>
</dbReference>
<dbReference type="Gene3D" id="3.20.20.100">
    <property type="entry name" value="NADP-dependent oxidoreductase domain"/>
    <property type="match status" value="1"/>
</dbReference>
<proteinExistence type="predicted"/>
<dbReference type="OMA" id="MSDFYTT"/>
<dbReference type="STRING" id="3218.A9TGX3"/>
<reference evidence="5" key="3">
    <citation type="submission" date="2020-12" db="UniProtKB">
        <authorList>
            <consortium name="EnsemblPlants"/>
        </authorList>
    </citation>
    <scope>IDENTIFICATION</scope>
</reference>
<dbReference type="Gramene" id="Pp3c21_20850V3.1">
    <property type="protein sequence ID" value="Pp3c21_20850V3.1"/>
    <property type="gene ID" value="Pp3c21_20850"/>
</dbReference>
<dbReference type="OrthoDB" id="37537at2759"/>
<dbReference type="AlphaFoldDB" id="A9TGX3"/>
<evidence type="ECO:0000313" key="5">
    <source>
        <dbReference type="EnsemblPlants" id="Pp3c21_20850V3.1"/>
    </source>
</evidence>
<accession>A9TGX3</accession>
<name>A9TGX3_PHYPA</name>
<dbReference type="Pfam" id="PF00248">
    <property type="entry name" value="Aldo_ket_red"/>
    <property type="match status" value="1"/>
</dbReference>
<dbReference type="GeneID" id="112274402"/>
<evidence type="ECO:0000256" key="1">
    <source>
        <dbReference type="ARBA" id="ARBA00023002"/>
    </source>
</evidence>
<reference evidence="4 6" key="1">
    <citation type="journal article" date="2008" name="Science">
        <title>The Physcomitrella genome reveals evolutionary insights into the conquest of land by plants.</title>
        <authorList>
            <person name="Rensing S."/>
            <person name="Lang D."/>
            <person name="Zimmer A."/>
            <person name="Terry A."/>
            <person name="Salamov A."/>
            <person name="Shapiro H."/>
            <person name="Nishiyama T."/>
            <person name="Perroud P.-F."/>
            <person name="Lindquist E."/>
            <person name="Kamisugi Y."/>
            <person name="Tanahashi T."/>
            <person name="Sakakibara K."/>
            <person name="Fujita T."/>
            <person name="Oishi K."/>
            <person name="Shin-I T."/>
            <person name="Kuroki Y."/>
            <person name="Toyoda A."/>
            <person name="Suzuki Y."/>
            <person name="Hashimoto A."/>
            <person name="Yamaguchi K."/>
            <person name="Sugano A."/>
            <person name="Kohara Y."/>
            <person name="Fujiyama A."/>
            <person name="Anterola A."/>
            <person name="Aoki S."/>
            <person name="Ashton N."/>
            <person name="Barbazuk W.B."/>
            <person name="Barker E."/>
            <person name="Bennetzen J."/>
            <person name="Bezanilla M."/>
            <person name="Blankenship R."/>
            <person name="Cho S.H."/>
            <person name="Dutcher S."/>
            <person name="Estelle M."/>
            <person name="Fawcett J.A."/>
            <person name="Gundlach H."/>
            <person name="Hanada K."/>
            <person name="Heyl A."/>
            <person name="Hicks K.A."/>
            <person name="Hugh J."/>
            <person name="Lohr M."/>
            <person name="Mayer K."/>
            <person name="Melkozernov A."/>
            <person name="Murata T."/>
            <person name="Nelson D."/>
            <person name="Pils B."/>
            <person name="Prigge M."/>
            <person name="Reiss B."/>
            <person name="Renner T."/>
            <person name="Rombauts S."/>
            <person name="Rushton P."/>
            <person name="Sanderfoot A."/>
            <person name="Schween G."/>
            <person name="Shiu S.-H."/>
            <person name="Stueber K."/>
            <person name="Theodoulou F.L."/>
            <person name="Tu H."/>
            <person name="Van de Peer Y."/>
            <person name="Verrier P.J."/>
            <person name="Waters E."/>
            <person name="Wood A."/>
            <person name="Yang L."/>
            <person name="Cove D."/>
            <person name="Cuming A."/>
            <person name="Hasebe M."/>
            <person name="Lucas S."/>
            <person name="Mishler D.B."/>
            <person name="Reski R."/>
            <person name="Grigoriev I."/>
            <person name="Quatrano R.S."/>
            <person name="Boore J.L."/>
        </authorList>
    </citation>
    <scope>NUCLEOTIDE SEQUENCE [LARGE SCALE GENOMIC DNA]</scope>
    <source>
        <strain evidence="5 6">cv. Gransden 2004</strain>
    </source>
</reference>
<keyword evidence="6" id="KW-1185">Reference proteome</keyword>
<gene>
    <name evidence="5" type="primary">LOC112274402</name>
    <name evidence="4" type="ORF">PHYPA_026454</name>
</gene>
<dbReference type="PRINTS" id="PR00069">
    <property type="entry name" value="ALDKETRDTASE"/>
</dbReference>
<dbReference type="GO" id="GO:0016491">
    <property type="term" value="F:oxidoreductase activity"/>
    <property type="evidence" value="ECO:0007669"/>
    <property type="project" value="UniProtKB-KW"/>
</dbReference>
<dbReference type="KEGG" id="ppp:112274402"/>
<feature type="domain" description="NADP-dependent oxidoreductase" evidence="3">
    <location>
        <begin position="24"/>
        <end position="309"/>
    </location>
</feature>
<evidence type="ECO:0000313" key="4">
    <source>
        <dbReference type="EMBL" id="PNR32328.1"/>
    </source>
</evidence>
<dbReference type="InterPro" id="IPR023210">
    <property type="entry name" value="NADP_OxRdtase_dom"/>
</dbReference>
<dbReference type="Gramene" id="Pp3c21_20850V3.2">
    <property type="protein sequence ID" value="Pp3c21_20850V3.2"/>
    <property type="gene ID" value="Pp3c21_20850"/>
</dbReference>
<evidence type="ECO:0000256" key="2">
    <source>
        <dbReference type="SAM" id="MobiDB-lite"/>
    </source>
</evidence>
<evidence type="ECO:0000313" key="6">
    <source>
        <dbReference type="Proteomes" id="UP000006727"/>
    </source>
</evidence>
<dbReference type="InterPro" id="IPR050791">
    <property type="entry name" value="Aldo-Keto_reductase"/>
</dbReference>
<reference evidence="4 6" key="2">
    <citation type="journal article" date="2018" name="Plant J.">
        <title>The Physcomitrella patens chromosome-scale assembly reveals moss genome structure and evolution.</title>
        <authorList>
            <person name="Lang D."/>
            <person name="Ullrich K.K."/>
            <person name="Murat F."/>
            <person name="Fuchs J."/>
            <person name="Jenkins J."/>
            <person name="Haas F.B."/>
            <person name="Piednoel M."/>
            <person name="Gundlach H."/>
            <person name="Van Bel M."/>
            <person name="Meyberg R."/>
            <person name="Vives C."/>
            <person name="Morata J."/>
            <person name="Symeonidi A."/>
            <person name="Hiss M."/>
            <person name="Muchero W."/>
            <person name="Kamisugi Y."/>
            <person name="Saleh O."/>
            <person name="Blanc G."/>
            <person name="Decker E.L."/>
            <person name="van Gessel N."/>
            <person name="Grimwood J."/>
            <person name="Hayes R.D."/>
            <person name="Graham S.W."/>
            <person name="Gunter L.E."/>
            <person name="McDaniel S.F."/>
            <person name="Hoernstein S.N.W."/>
            <person name="Larsson A."/>
            <person name="Li F.W."/>
            <person name="Perroud P.F."/>
            <person name="Phillips J."/>
            <person name="Ranjan P."/>
            <person name="Rokshar D.S."/>
            <person name="Rothfels C.J."/>
            <person name="Schneider L."/>
            <person name="Shu S."/>
            <person name="Stevenson D.W."/>
            <person name="Thummler F."/>
            <person name="Tillich M."/>
            <person name="Villarreal Aguilar J.C."/>
            <person name="Widiez T."/>
            <person name="Wong G.K."/>
            <person name="Wymore A."/>
            <person name="Zhang Y."/>
            <person name="Zimmer A.D."/>
            <person name="Quatrano R.S."/>
            <person name="Mayer K.F.X."/>
            <person name="Goodstein D."/>
            <person name="Casacuberta J.M."/>
            <person name="Vandepoele K."/>
            <person name="Reski R."/>
            <person name="Cuming A.C."/>
            <person name="Tuskan G.A."/>
            <person name="Maumus F."/>
            <person name="Salse J."/>
            <person name="Schmutz J."/>
            <person name="Rensing S.A."/>
        </authorList>
    </citation>
    <scope>NUCLEOTIDE SEQUENCE [LARGE SCALE GENOMIC DNA]</scope>
    <source>
        <strain evidence="5 6">cv. Gransden 2004</strain>
    </source>
</reference>
<evidence type="ECO:0000259" key="3">
    <source>
        <dbReference type="Pfam" id="PF00248"/>
    </source>
</evidence>